<dbReference type="InParanoid" id="A0A2H3DA60"/>
<dbReference type="AlphaFoldDB" id="A0A2H3DA60"/>
<gene>
    <name evidence="2" type="ORF">ARMGADRAFT_453494</name>
</gene>
<feature type="signal peptide" evidence="1">
    <location>
        <begin position="1"/>
        <end position="21"/>
    </location>
</feature>
<evidence type="ECO:0000256" key="1">
    <source>
        <dbReference type="SAM" id="SignalP"/>
    </source>
</evidence>
<evidence type="ECO:0000313" key="2">
    <source>
        <dbReference type="EMBL" id="PBK87738.1"/>
    </source>
</evidence>
<sequence length="186" mass="21651">MIILILKVLVSQAAMSSLVDCCQNHICEEWMRRQEHRNVRDRKCLLRYILICLTLSFSSVNFRNGSVKRFAVSVGKRRLFRLWGLHGISITLSSNDAHGTPRTPETALPMFQRNDATRTISQRYSRHDHFNYTHNHIEFNVSVSCSTESTELLMRSVVNFYLYAETRIKISFMNHRRPTLRTSSVG</sequence>
<proteinExistence type="predicted"/>
<dbReference type="Proteomes" id="UP000217790">
    <property type="component" value="Unassembled WGS sequence"/>
</dbReference>
<evidence type="ECO:0000313" key="3">
    <source>
        <dbReference type="Proteomes" id="UP000217790"/>
    </source>
</evidence>
<protein>
    <recommendedName>
        <fullName evidence="4">Secreted protein</fullName>
    </recommendedName>
</protein>
<reference evidence="3" key="1">
    <citation type="journal article" date="2017" name="Nat. Ecol. Evol.">
        <title>Genome expansion and lineage-specific genetic innovations in the forest pathogenic fungi Armillaria.</title>
        <authorList>
            <person name="Sipos G."/>
            <person name="Prasanna A.N."/>
            <person name="Walter M.C."/>
            <person name="O'Connor E."/>
            <person name="Balint B."/>
            <person name="Krizsan K."/>
            <person name="Kiss B."/>
            <person name="Hess J."/>
            <person name="Varga T."/>
            <person name="Slot J."/>
            <person name="Riley R."/>
            <person name="Boka B."/>
            <person name="Rigling D."/>
            <person name="Barry K."/>
            <person name="Lee J."/>
            <person name="Mihaltcheva S."/>
            <person name="LaButti K."/>
            <person name="Lipzen A."/>
            <person name="Waldron R."/>
            <person name="Moloney N.M."/>
            <person name="Sperisen C."/>
            <person name="Kredics L."/>
            <person name="Vagvoelgyi C."/>
            <person name="Patrignani A."/>
            <person name="Fitzpatrick D."/>
            <person name="Nagy I."/>
            <person name="Doyle S."/>
            <person name="Anderson J.B."/>
            <person name="Grigoriev I.V."/>
            <person name="Gueldener U."/>
            <person name="Muensterkoetter M."/>
            <person name="Nagy L.G."/>
        </authorList>
    </citation>
    <scope>NUCLEOTIDE SEQUENCE [LARGE SCALE GENOMIC DNA]</scope>
    <source>
        <strain evidence="3">Ar21-2</strain>
    </source>
</reference>
<name>A0A2H3DA60_ARMGA</name>
<dbReference type="EMBL" id="KZ293677">
    <property type="protein sequence ID" value="PBK87738.1"/>
    <property type="molecule type" value="Genomic_DNA"/>
</dbReference>
<keyword evidence="3" id="KW-1185">Reference proteome</keyword>
<evidence type="ECO:0008006" key="4">
    <source>
        <dbReference type="Google" id="ProtNLM"/>
    </source>
</evidence>
<keyword evidence="1" id="KW-0732">Signal</keyword>
<feature type="chain" id="PRO_5013870739" description="Secreted protein" evidence="1">
    <location>
        <begin position="22"/>
        <end position="186"/>
    </location>
</feature>
<accession>A0A2H3DA60</accession>
<organism evidence="2 3">
    <name type="scientific">Armillaria gallica</name>
    <name type="common">Bulbous honey fungus</name>
    <name type="synonym">Armillaria bulbosa</name>
    <dbReference type="NCBI Taxonomy" id="47427"/>
    <lineage>
        <taxon>Eukaryota</taxon>
        <taxon>Fungi</taxon>
        <taxon>Dikarya</taxon>
        <taxon>Basidiomycota</taxon>
        <taxon>Agaricomycotina</taxon>
        <taxon>Agaricomycetes</taxon>
        <taxon>Agaricomycetidae</taxon>
        <taxon>Agaricales</taxon>
        <taxon>Marasmiineae</taxon>
        <taxon>Physalacriaceae</taxon>
        <taxon>Armillaria</taxon>
    </lineage>
</organism>